<dbReference type="Pfam" id="PF00582">
    <property type="entry name" value="Usp"/>
    <property type="match status" value="1"/>
</dbReference>
<name>A0A1B4XJB4_9GAMM</name>
<dbReference type="InterPro" id="IPR006016">
    <property type="entry name" value="UspA"/>
</dbReference>
<evidence type="ECO:0000313" key="4">
    <source>
        <dbReference type="Proteomes" id="UP000243180"/>
    </source>
</evidence>
<feature type="domain" description="UspA" evidence="2">
    <location>
        <begin position="1"/>
        <end position="150"/>
    </location>
</feature>
<dbReference type="InterPro" id="IPR014729">
    <property type="entry name" value="Rossmann-like_a/b/a_fold"/>
</dbReference>
<dbReference type="PRINTS" id="PR01438">
    <property type="entry name" value="UNVRSLSTRESS"/>
</dbReference>
<dbReference type="EMBL" id="AP014879">
    <property type="protein sequence ID" value="BAV34896.1"/>
    <property type="molecule type" value="Genomic_DNA"/>
</dbReference>
<dbReference type="PANTHER" id="PTHR46268">
    <property type="entry name" value="STRESS RESPONSE PROTEIN NHAX"/>
    <property type="match status" value="1"/>
</dbReference>
<dbReference type="RefSeq" id="WP_096361591.1">
    <property type="nucleotide sequence ID" value="NZ_AP014879.1"/>
</dbReference>
<evidence type="ECO:0000313" key="3">
    <source>
        <dbReference type="EMBL" id="BAV34896.1"/>
    </source>
</evidence>
<dbReference type="OrthoDB" id="9792500at2"/>
<dbReference type="InterPro" id="IPR006015">
    <property type="entry name" value="Universal_stress_UspA"/>
</dbReference>
<gene>
    <name evidence="3" type="ORF">SCL_2619</name>
</gene>
<organism evidence="3 4">
    <name type="scientific">Sulfuricaulis limicola</name>
    <dbReference type="NCBI Taxonomy" id="1620215"/>
    <lineage>
        <taxon>Bacteria</taxon>
        <taxon>Pseudomonadati</taxon>
        <taxon>Pseudomonadota</taxon>
        <taxon>Gammaproteobacteria</taxon>
        <taxon>Acidiferrobacterales</taxon>
        <taxon>Acidiferrobacteraceae</taxon>
        <taxon>Sulfuricaulis</taxon>
    </lineage>
</organism>
<dbReference type="FunCoup" id="A0A1B4XJB4">
    <property type="interactions" value="314"/>
</dbReference>
<dbReference type="Proteomes" id="UP000243180">
    <property type="component" value="Chromosome"/>
</dbReference>
<proteinExistence type="inferred from homology"/>
<evidence type="ECO:0000259" key="2">
    <source>
        <dbReference type="Pfam" id="PF00582"/>
    </source>
</evidence>
<dbReference type="KEGG" id="slim:SCL_2619"/>
<accession>A0A1B4XJB4</accession>
<protein>
    <submittedName>
        <fullName evidence="3">Universal stress protein</fullName>
    </submittedName>
</protein>
<comment type="similarity">
    <text evidence="1">Belongs to the universal stress protein A family.</text>
</comment>
<dbReference type="InParanoid" id="A0A1B4XJB4"/>
<keyword evidence="4" id="KW-1185">Reference proteome</keyword>
<reference evidence="3 4" key="1">
    <citation type="submission" date="2015-05" db="EMBL/GenBank/DDBJ databases">
        <title>Complete genome sequence of a sulfur-oxidizing gammaproteobacterium strain HA5.</title>
        <authorList>
            <person name="Miura A."/>
            <person name="Kojima H."/>
            <person name="Fukui M."/>
        </authorList>
    </citation>
    <scope>NUCLEOTIDE SEQUENCE [LARGE SCALE GENOMIC DNA]</scope>
    <source>
        <strain evidence="3 4">HA5</strain>
    </source>
</reference>
<dbReference type="SUPFAM" id="SSF52402">
    <property type="entry name" value="Adenine nucleotide alpha hydrolases-like"/>
    <property type="match status" value="1"/>
</dbReference>
<sequence length="152" mass="16859">MYNRVLVPIDGSETSMAALREAIRIGQCQQVGTQIRLLYVIDTLSNVPQTETSPSYIKEIYAQARKYGQDILDQAKQEIESAGLRVETRLVELKRSSDRIPQVIADEAKAMPAELLVMGTHGRRGLNYLLLGSVAEGVMRLTLCPVLLVRSS</sequence>
<dbReference type="Gene3D" id="3.40.50.620">
    <property type="entry name" value="HUPs"/>
    <property type="match status" value="1"/>
</dbReference>
<dbReference type="CDD" id="cd00293">
    <property type="entry name" value="USP-like"/>
    <property type="match status" value="1"/>
</dbReference>
<evidence type="ECO:0000256" key="1">
    <source>
        <dbReference type="ARBA" id="ARBA00008791"/>
    </source>
</evidence>
<dbReference type="PANTHER" id="PTHR46268:SF15">
    <property type="entry name" value="UNIVERSAL STRESS PROTEIN HP_0031"/>
    <property type="match status" value="1"/>
</dbReference>
<dbReference type="AlphaFoldDB" id="A0A1B4XJB4"/>